<feature type="region of interest" description="Disordered" evidence="2">
    <location>
        <begin position="1"/>
        <end position="98"/>
    </location>
</feature>
<protein>
    <recommendedName>
        <fullName evidence="7">Pleckstrin homology domain-containing family G member 2</fullName>
    </recommendedName>
</protein>
<evidence type="ECO:0000259" key="4">
    <source>
        <dbReference type="PROSITE" id="PS50010"/>
    </source>
</evidence>
<name>A0AAN8DVD4_CHAGU</name>
<feature type="compositionally biased region" description="Low complexity" evidence="2">
    <location>
        <begin position="1554"/>
        <end position="1573"/>
    </location>
</feature>
<comment type="caution">
    <text evidence="5">The sequence shown here is derived from an EMBL/GenBank/DDBJ whole genome shotgun (WGS) entry which is preliminary data.</text>
</comment>
<feature type="compositionally biased region" description="Low complexity" evidence="2">
    <location>
        <begin position="1173"/>
        <end position="1183"/>
    </location>
</feature>
<feature type="compositionally biased region" description="Polar residues" evidence="2">
    <location>
        <begin position="993"/>
        <end position="1002"/>
    </location>
</feature>
<dbReference type="InterPro" id="IPR011993">
    <property type="entry name" value="PH-like_dom_sf"/>
</dbReference>
<dbReference type="Proteomes" id="UP001331515">
    <property type="component" value="Unassembled WGS sequence"/>
</dbReference>
<dbReference type="SMART" id="SM00233">
    <property type="entry name" value="PH"/>
    <property type="match status" value="1"/>
</dbReference>
<feature type="compositionally biased region" description="Low complexity" evidence="2">
    <location>
        <begin position="8"/>
        <end position="43"/>
    </location>
</feature>
<feature type="compositionally biased region" description="Polar residues" evidence="2">
    <location>
        <begin position="1677"/>
        <end position="1686"/>
    </location>
</feature>
<dbReference type="SMART" id="SM00325">
    <property type="entry name" value="RhoGEF"/>
    <property type="match status" value="1"/>
</dbReference>
<evidence type="ECO:0000256" key="1">
    <source>
        <dbReference type="ARBA" id="ARBA00022553"/>
    </source>
</evidence>
<evidence type="ECO:0000313" key="6">
    <source>
        <dbReference type="Proteomes" id="UP001331515"/>
    </source>
</evidence>
<proteinExistence type="predicted"/>
<feature type="compositionally biased region" description="Polar residues" evidence="2">
    <location>
        <begin position="1494"/>
        <end position="1505"/>
    </location>
</feature>
<feature type="region of interest" description="Disordered" evidence="2">
    <location>
        <begin position="780"/>
        <end position="807"/>
    </location>
</feature>
<dbReference type="InterPro" id="IPR035899">
    <property type="entry name" value="DBL_dom_sf"/>
</dbReference>
<feature type="compositionally biased region" description="Polar residues" evidence="2">
    <location>
        <begin position="1318"/>
        <end position="1334"/>
    </location>
</feature>
<feature type="compositionally biased region" description="Acidic residues" evidence="2">
    <location>
        <begin position="1106"/>
        <end position="1122"/>
    </location>
</feature>
<keyword evidence="1" id="KW-0597">Phosphoprotein</keyword>
<dbReference type="PROSITE" id="PS50003">
    <property type="entry name" value="PH_DOMAIN"/>
    <property type="match status" value="1"/>
</dbReference>
<feature type="compositionally biased region" description="Basic and acidic residues" evidence="2">
    <location>
        <begin position="1655"/>
        <end position="1668"/>
    </location>
</feature>
<dbReference type="SUPFAM" id="SSF50729">
    <property type="entry name" value="PH domain-like"/>
    <property type="match status" value="1"/>
</dbReference>
<gene>
    <name evidence="5" type="ORF">CgunFtcFv8_010154</name>
</gene>
<evidence type="ECO:0000313" key="5">
    <source>
        <dbReference type="EMBL" id="KAK5928870.1"/>
    </source>
</evidence>
<organism evidence="5 6">
    <name type="scientific">Champsocephalus gunnari</name>
    <name type="common">Mackerel icefish</name>
    <dbReference type="NCBI Taxonomy" id="52237"/>
    <lineage>
        <taxon>Eukaryota</taxon>
        <taxon>Metazoa</taxon>
        <taxon>Chordata</taxon>
        <taxon>Craniata</taxon>
        <taxon>Vertebrata</taxon>
        <taxon>Euteleostomi</taxon>
        <taxon>Actinopterygii</taxon>
        <taxon>Neopterygii</taxon>
        <taxon>Teleostei</taxon>
        <taxon>Neoteleostei</taxon>
        <taxon>Acanthomorphata</taxon>
        <taxon>Eupercaria</taxon>
        <taxon>Perciformes</taxon>
        <taxon>Notothenioidei</taxon>
        <taxon>Channichthyidae</taxon>
        <taxon>Champsocephalus</taxon>
    </lineage>
</organism>
<feature type="compositionally biased region" description="Basic and acidic residues" evidence="2">
    <location>
        <begin position="1020"/>
        <end position="1039"/>
    </location>
</feature>
<feature type="compositionally biased region" description="Polar residues" evidence="2">
    <location>
        <begin position="1128"/>
        <end position="1144"/>
    </location>
</feature>
<feature type="region of interest" description="Disordered" evidence="2">
    <location>
        <begin position="1105"/>
        <end position="1392"/>
    </location>
</feature>
<reference evidence="5 6" key="1">
    <citation type="journal article" date="2023" name="Mol. Biol. Evol.">
        <title>Genomics of Secondarily Temperate Adaptation in the Only Non-Antarctic Icefish.</title>
        <authorList>
            <person name="Rivera-Colon A.G."/>
            <person name="Rayamajhi N."/>
            <person name="Minhas B.F."/>
            <person name="Madrigal G."/>
            <person name="Bilyk K.T."/>
            <person name="Yoon V."/>
            <person name="Hune M."/>
            <person name="Gregory S."/>
            <person name="Cheng C.H.C."/>
            <person name="Catchen J.M."/>
        </authorList>
    </citation>
    <scope>NUCLEOTIDE SEQUENCE [LARGE SCALE GENOMIC DNA]</scope>
    <source>
        <tissue evidence="5">White muscle</tissue>
    </source>
</reference>
<dbReference type="InterPro" id="IPR001849">
    <property type="entry name" value="PH_domain"/>
</dbReference>
<feature type="region of interest" description="Disordered" evidence="2">
    <location>
        <begin position="1479"/>
        <end position="1529"/>
    </location>
</feature>
<feature type="compositionally biased region" description="Low complexity" evidence="2">
    <location>
        <begin position="1506"/>
        <end position="1529"/>
    </location>
</feature>
<dbReference type="Pfam" id="PF00621">
    <property type="entry name" value="RhoGEF"/>
    <property type="match status" value="2"/>
</dbReference>
<feature type="compositionally biased region" description="Polar residues" evidence="2">
    <location>
        <begin position="1375"/>
        <end position="1392"/>
    </location>
</feature>
<dbReference type="GO" id="GO:0031267">
    <property type="term" value="F:small GTPase binding"/>
    <property type="evidence" value="ECO:0007669"/>
    <property type="project" value="TreeGrafter"/>
</dbReference>
<feature type="compositionally biased region" description="Polar residues" evidence="2">
    <location>
        <begin position="1356"/>
        <end position="1366"/>
    </location>
</feature>
<dbReference type="Pfam" id="PF22697">
    <property type="entry name" value="SOS1_NGEF_PH"/>
    <property type="match status" value="1"/>
</dbReference>
<keyword evidence="6" id="KW-1185">Reference proteome</keyword>
<dbReference type="Gene3D" id="2.30.29.30">
    <property type="entry name" value="Pleckstrin-homology domain (PH domain)/Phosphotyrosine-binding domain (PTB)"/>
    <property type="match status" value="1"/>
</dbReference>
<dbReference type="SUPFAM" id="SSF48065">
    <property type="entry name" value="DBL homology domain (DH-domain)"/>
    <property type="match status" value="2"/>
</dbReference>
<dbReference type="InterPro" id="IPR055251">
    <property type="entry name" value="SOS1_NGEF_PH"/>
</dbReference>
<dbReference type="CDD" id="cd13243">
    <property type="entry name" value="PH_PLEKHG1_G2_G3"/>
    <property type="match status" value="1"/>
</dbReference>
<sequence>MSSVERGASSSSCTSVNTLSSSASSVSLQDTSHSSSSSSSSSSLPYGTVPTYNSSSSSTPKRNGSDISLDLTPLVRPHGGGGGATAGGGGACGAQVTGEAPPPDGAALLVEVPLVAPPRQLSRLDRVVLEIVETEQAYVRDLKSIVEDYLGCIIDCGSLPLKPEQVSTLFCNIEDIYEFNSDLLEDLERSPHAAAIAECFVERQDSVRPVCALSHEGGPPVRRSDLQQEVSRALRTHPNELVSRALRTHPNELVSRALRTHPNELVSRALRTHPNELVSRALRTHPNELVSRALRTHPNELDSRVLRTHPNELVSRALRTHPNELVSRALRTHPNELDSRALRTHPNELVSRALRTHPNELDSRALRTHPNELVSRALRTHPNELDSRALRTHPNELVSRALRTHPNELDSRALRTHPNELVSRALRTHPNELDSRALRTHPNELVSRALRTHPNELDSRALRTHPNELVIRALRTHPNELVSRALRTHPNELVSRALRTHPNELDSRALRTHPNELDSRALRTHPNELSETFDIYTLYCMNYPNCVSVLRDCMKTKSLVSFFQERQSTLSHSLPLETYLLKPVQRILKYHLLLQELSKHFDKSDPGYEVIEDAIITMTAVAWYINDMKRKQEHAVRLQEIEFLLVNWSGPDLGGFGELVLEGSFKVQRVKKERAFFLFDKMLLIAKKRVGQFVYSTHIFCCNLLLVETLKDSLCFKVSDQTIPKLQHVVQTKNQEEKRLWVHYLKRLIVENHPASLPMKARQVLGDNFCQTPQFDLKKSSASPRLDDPLGFHRGRRPSEPSELTYTPEKTRKGLPLLLEGNLPYRQRSRRRSAPAKDIEAAFHPSALKPAGSEGKLTGSTSSVLQLENQSTEPALRPQEERMTRIWPPLCPPPTLSITEEILEFINQSRAREGLQAIHCDPPEQVLDQPKESPPPEQTNFTCPLPPVTCPSSPELIPTMQLEQQPAEMEDNAAVLQSQSEDLDEENQPGDETLTNEVQDISSEVEKDVEAGEESQVEVVEQKKEEETRTRDEEGEHKLVLKPCILPTEEHVSRCQAPTEEEESTSSSPNPNPPLQRYQLPTRSSHLTQRDKEIIEKIRSYYEAAAEAEEDELEEADEEGEGVESVRRNSFSQIPSGLVKTSVSRFDVNGHQEEVESAGSRTTEAADADMEPHSPISPVSSPSADADMEPHSPISPVSSPSADADMEPHPPISPVSSPSADADMEPHSPISPVSSPSADAEHDGQADDPIRPLDFEAQGPASSVMPDNETPKQEDLNLESNQDVPVGEEADIQDGEEDVCKKPVEEGFDEQREDETSAVATQEQGIHSPPSTITDTRREESIKPSAGPQALVTGHTPIQEQPSGSINEAPKPLPTTETSQATETKGSTVTRTQQCDVEKTIGNLEGLPSQIKVGRWSHHSRIVSDNRVLFEGMGSDVAGIGLFEASPAVDPMLMENSERILSKVQTIARMYSAKASTMKVPLHQKRSGGAWNLSWRSNRVSGRSNQSQTESRGSQTQTQTQYRQQTQNQMDVNQSYDHAETKCGHQVQTKAKVQSQAESRQRSQSQTYSQNQNLIREEQTIHEERTMKTAESLTSDFQEPASAPCGPPLIGQVFEKEDRTPACQSQSNAFTLSRPRDFISALNKERDSMTQNQSDRSDAEERRNRQRSELIGGCHVFSTSEPNPSALNKPKCDMSKERDRQDAPAVQYIQDQPICTGRADDTLTKRVPSVHASPASGESSTAEPSPGPAGDQGPERDTFPGPKAGRIARASLEDRRTTAPGWFCEVLRWSSQERNRATVGIRT</sequence>
<dbReference type="Gene3D" id="1.20.900.10">
    <property type="entry name" value="Dbl homology (DH) domain"/>
    <property type="match status" value="2"/>
</dbReference>
<dbReference type="GO" id="GO:0030833">
    <property type="term" value="P:regulation of actin filament polymerization"/>
    <property type="evidence" value="ECO:0007669"/>
    <property type="project" value="TreeGrafter"/>
</dbReference>
<dbReference type="PANTHER" id="PTHR45924:SF3">
    <property type="entry name" value="PLECKSTRIN HOMOLOGY DOMAIN-CONTAINING FAMILY G MEMBER 2"/>
    <property type="match status" value="1"/>
</dbReference>
<feature type="compositionally biased region" description="Basic and acidic residues" evidence="2">
    <location>
        <begin position="1690"/>
        <end position="1702"/>
    </location>
</feature>
<dbReference type="PANTHER" id="PTHR45924">
    <property type="entry name" value="FI17866P1"/>
    <property type="match status" value="1"/>
</dbReference>
<dbReference type="InterPro" id="IPR043324">
    <property type="entry name" value="PH_PLEKHG1_G2_G3"/>
</dbReference>
<dbReference type="GO" id="GO:0005085">
    <property type="term" value="F:guanyl-nucleotide exchange factor activity"/>
    <property type="evidence" value="ECO:0007669"/>
    <property type="project" value="InterPro"/>
</dbReference>
<feature type="compositionally biased region" description="Basic and acidic residues" evidence="2">
    <location>
        <begin position="1239"/>
        <end position="1254"/>
    </location>
</feature>
<feature type="compositionally biased region" description="Acidic residues" evidence="2">
    <location>
        <begin position="1286"/>
        <end position="1297"/>
    </location>
</feature>
<feature type="compositionally biased region" description="Polar residues" evidence="2">
    <location>
        <begin position="50"/>
        <end position="66"/>
    </location>
</feature>
<feature type="domain" description="PH" evidence="3">
    <location>
        <begin position="658"/>
        <end position="750"/>
    </location>
</feature>
<feature type="region of interest" description="Disordered" evidence="2">
    <location>
        <begin position="1541"/>
        <end position="1581"/>
    </location>
</feature>
<feature type="region of interest" description="Disordered" evidence="2">
    <location>
        <begin position="1644"/>
        <end position="1775"/>
    </location>
</feature>
<feature type="domain" description="DH" evidence="4">
    <location>
        <begin position="123"/>
        <end position="628"/>
    </location>
</feature>
<evidence type="ECO:0000256" key="2">
    <source>
        <dbReference type="SAM" id="MobiDB-lite"/>
    </source>
</evidence>
<evidence type="ECO:0008006" key="7">
    <source>
        <dbReference type="Google" id="ProtNLM"/>
    </source>
</evidence>
<feature type="region of interest" description="Disordered" evidence="2">
    <location>
        <begin position="977"/>
        <end position="1091"/>
    </location>
</feature>
<feature type="compositionally biased region" description="Low complexity" evidence="2">
    <location>
        <begin position="1191"/>
        <end position="1201"/>
    </location>
</feature>
<feature type="compositionally biased region" description="Low complexity" evidence="2">
    <location>
        <begin position="1227"/>
        <end position="1237"/>
    </location>
</feature>
<dbReference type="InterPro" id="IPR000219">
    <property type="entry name" value="DH_dom"/>
</dbReference>
<dbReference type="EMBL" id="JAURVH010001517">
    <property type="protein sequence ID" value="KAK5928870.1"/>
    <property type="molecule type" value="Genomic_DNA"/>
</dbReference>
<dbReference type="PROSITE" id="PS50010">
    <property type="entry name" value="DH_2"/>
    <property type="match status" value="1"/>
</dbReference>
<evidence type="ECO:0000259" key="3">
    <source>
        <dbReference type="PROSITE" id="PS50003"/>
    </source>
</evidence>
<feature type="compositionally biased region" description="Gly residues" evidence="2">
    <location>
        <begin position="78"/>
        <end position="92"/>
    </location>
</feature>
<accession>A0AAN8DVD4</accession>